<organism evidence="1 2">
    <name type="scientific">Janibacter alittae</name>
    <dbReference type="NCBI Taxonomy" id="3115209"/>
    <lineage>
        <taxon>Bacteria</taxon>
        <taxon>Bacillati</taxon>
        <taxon>Actinomycetota</taxon>
        <taxon>Actinomycetes</taxon>
        <taxon>Micrococcales</taxon>
        <taxon>Intrasporangiaceae</taxon>
        <taxon>Janibacter</taxon>
    </lineage>
</organism>
<dbReference type="SUPFAM" id="SSF46894">
    <property type="entry name" value="C-terminal effector domain of the bipartite response regulators"/>
    <property type="match status" value="1"/>
</dbReference>
<name>A0ABZ2MHV9_9MICO</name>
<evidence type="ECO:0008006" key="3">
    <source>
        <dbReference type="Google" id="ProtNLM"/>
    </source>
</evidence>
<gene>
    <name evidence="1" type="ORF">V1351_00835</name>
</gene>
<dbReference type="Proteomes" id="UP001382727">
    <property type="component" value="Chromosome"/>
</dbReference>
<reference evidence="1 2" key="1">
    <citation type="submission" date="2024-02" db="EMBL/GenBank/DDBJ databases">
        <title>Janibacter sp. nov., isolated from gut of marine sandworm.</title>
        <authorList>
            <person name="Kim B."/>
            <person name="Jun M.O."/>
            <person name="Shin N.-R."/>
        </authorList>
    </citation>
    <scope>NUCLEOTIDE SEQUENCE [LARGE SCALE GENOMIC DNA]</scope>
    <source>
        <strain evidence="1 2">A1S7</strain>
    </source>
</reference>
<dbReference type="InterPro" id="IPR016032">
    <property type="entry name" value="Sig_transdc_resp-reg_C-effctor"/>
</dbReference>
<accession>A0ABZ2MHV9</accession>
<evidence type="ECO:0000313" key="2">
    <source>
        <dbReference type="Proteomes" id="UP001382727"/>
    </source>
</evidence>
<dbReference type="RefSeq" id="WP_338749803.1">
    <property type="nucleotide sequence ID" value="NZ_CP144913.1"/>
</dbReference>
<dbReference type="InterPro" id="IPR036388">
    <property type="entry name" value="WH-like_DNA-bd_sf"/>
</dbReference>
<protein>
    <recommendedName>
        <fullName evidence="3">HTH luxR-type domain-containing protein</fullName>
    </recommendedName>
</protein>
<dbReference type="EMBL" id="CP144913">
    <property type="protein sequence ID" value="WXB76635.1"/>
    <property type="molecule type" value="Genomic_DNA"/>
</dbReference>
<dbReference type="Gene3D" id="1.10.10.10">
    <property type="entry name" value="Winged helix-like DNA-binding domain superfamily/Winged helix DNA-binding domain"/>
    <property type="match status" value="1"/>
</dbReference>
<evidence type="ECO:0000313" key="1">
    <source>
        <dbReference type="EMBL" id="WXB76635.1"/>
    </source>
</evidence>
<proteinExistence type="predicted"/>
<sequence>MSPTSDSDEPLRRLEAYLAEDAARVDEARGRLADIGDALMTLRARMHNIDIGDDPGVQVLTHEVAAPMIDRVAGGVDRVDNVMLSIDVGAGTEHVNARNELTRAAAGQRQRTLVHPSVLEADLGRSQLAASREAGQQQRVTDQLGTEFLVLGEEALVTLSVWGDPHSPYVFIRNPALVACFAAWFDLLWSRAPEIKTPAWRSDEALVRMLALGTKDEMIARTLHVGLRTVRRRVARLMDQYGVDTRFQLGAALERDGRL</sequence>
<keyword evidence="2" id="KW-1185">Reference proteome</keyword>